<accession>A0A6J7JKQ1</accession>
<reference evidence="2" key="1">
    <citation type="submission" date="2020-05" db="EMBL/GenBank/DDBJ databases">
        <authorList>
            <person name="Chiriac C."/>
            <person name="Salcher M."/>
            <person name="Ghai R."/>
            <person name="Kavagutti S V."/>
        </authorList>
    </citation>
    <scope>NUCLEOTIDE SEQUENCE</scope>
</reference>
<gene>
    <name evidence="2" type="ORF">UFOPK3773_00989</name>
</gene>
<feature type="region of interest" description="Disordered" evidence="1">
    <location>
        <begin position="48"/>
        <end position="69"/>
    </location>
</feature>
<feature type="region of interest" description="Disordered" evidence="1">
    <location>
        <begin position="1"/>
        <end position="25"/>
    </location>
</feature>
<feature type="compositionally biased region" description="Basic residues" evidence="1">
    <location>
        <begin position="172"/>
        <end position="182"/>
    </location>
</feature>
<organism evidence="2">
    <name type="scientific">freshwater metagenome</name>
    <dbReference type="NCBI Taxonomy" id="449393"/>
    <lineage>
        <taxon>unclassified sequences</taxon>
        <taxon>metagenomes</taxon>
        <taxon>ecological metagenomes</taxon>
    </lineage>
</organism>
<dbReference type="AlphaFoldDB" id="A0A6J7JKQ1"/>
<sequence>MPGVLATEDSAGAGHLGLDEGVPHSRAQGNSAVLAHHLRHRVRGDQVVDDRGPRHLGQLANSDQGREGRGVDHAPGLIDHEAAVGVTIEGKPDVGTLGDDTGLQVDQVGRLDGVGLVVGERPVEFEVHRHDVEGKGGQARSVAEYGGNGVATHAVASVDDHTQSATGQRNKGAQKRRVGHQHVLGTHRARRLDRLGGMGQQRLLEEGADFSESRVLTHGGRPRPAELDAVVLGRIVTGGKHRARHVE</sequence>
<evidence type="ECO:0000313" key="2">
    <source>
        <dbReference type="EMBL" id="CAB4943477.1"/>
    </source>
</evidence>
<dbReference type="EMBL" id="CAFBNF010000097">
    <property type="protein sequence ID" value="CAB4943477.1"/>
    <property type="molecule type" value="Genomic_DNA"/>
</dbReference>
<protein>
    <submittedName>
        <fullName evidence="2">Unannotated protein</fullName>
    </submittedName>
</protein>
<feature type="region of interest" description="Disordered" evidence="1">
    <location>
        <begin position="159"/>
        <end position="182"/>
    </location>
</feature>
<proteinExistence type="predicted"/>
<evidence type="ECO:0000256" key="1">
    <source>
        <dbReference type="SAM" id="MobiDB-lite"/>
    </source>
</evidence>
<name>A0A6J7JKQ1_9ZZZZ</name>